<dbReference type="EMBL" id="BPLR01006343">
    <property type="protein sequence ID" value="GIY09215.1"/>
    <property type="molecule type" value="Genomic_DNA"/>
</dbReference>
<comment type="caution">
    <text evidence="1">The sequence shown here is derived from an EMBL/GenBank/DDBJ whole genome shotgun (WGS) entry which is preliminary data.</text>
</comment>
<protein>
    <submittedName>
        <fullName evidence="1">Uncharacterized protein</fullName>
    </submittedName>
</protein>
<organism evidence="1 2">
    <name type="scientific">Caerostris extrusa</name>
    <name type="common">Bark spider</name>
    <name type="synonym">Caerostris bankana</name>
    <dbReference type="NCBI Taxonomy" id="172846"/>
    <lineage>
        <taxon>Eukaryota</taxon>
        <taxon>Metazoa</taxon>
        <taxon>Ecdysozoa</taxon>
        <taxon>Arthropoda</taxon>
        <taxon>Chelicerata</taxon>
        <taxon>Arachnida</taxon>
        <taxon>Araneae</taxon>
        <taxon>Araneomorphae</taxon>
        <taxon>Entelegynae</taxon>
        <taxon>Araneoidea</taxon>
        <taxon>Araneidae</taxon>
        <taxon>Caerostris</taxon>
    </lineage>
</organism>
<gene>
    <name evidence="1" type="ORF">CEXT_117131</name>
</gene>
<sequence>MGCYKYVPTKQSSTKSAHTFTAKLLRCIEGVHYEDSLSADKSALCLLNTPSRVKLSSVHELGNSHVVHFLGEAVTEPFGDESGIGLSV</sequence>
<accession>A0AAV4QMC8</accession>
<keyword evidence="2" id="KW-1185">Reference proteome</keyword>
<dbReference type="AlphaFoldDB" id="A0AAV4QMC8"/>
<proteinExistence type="predicted"/>
<reference evidence="1 2" key="1">
    <citation type="submission" date="2021-06" db="EMBL/GenBank/DDBJ databases">
        <title>Caerostris extrusa draft genome.</title>
        <authorList>
            <person name="Kono N."/>
            <person name="Arakawa K."/>
        </authorList>
    </citation>
    <scope>NUCLEOTIDE SEQUENCE [LARGE SCALE GENOMIC DNA]</scope>
</reference>
<dbReference type="Proteomes" id="UP001054945">
    <property type="component" value="Unassembled WGS sequence"/>
</dbReference>
<name>A0AAV4QMC8_CAEEX</name>
<evidence type="ECO:0000313" key="2">
    <source>
        <dbReference type="Proteomes" id="UP001054945"/>
    </source>
</evidence>
<evidence type="ECO:0000313" key="1">
    <source>
        <dbReference type="EMBL" id="GIY09215.1"/>
    </source>
</evidence>